<organism evidence="1 2">
    <name type="scientific">Adiantum capillus-veneris</name>
    <name type="common">Maidenhair fern</name>
    <dbReference type="NCBI Taxonomy" id="13818"/>
    <lineage>
        <taxon>Eukaryota</taxon>
        <taxon>Viridiplantae</taxon>
        <taxon>Streptophyta</taxon>
        <taxon>Embryophyta</taxon>
        <taxon>Tracheophyta</taxon>
        <taxon>Polypodiopsida</taxon>
        <taxon>Polypodiidae</taxon>
        <taxon>Polypodiales</taxon>
        <taxon>Pteridineae</taxon>
        <taxon>Pteridaceae</taxon>
        <taxon>Vittarioideae</taxon>
        <taxon>Adiantum</taxon>
    </lineage>
</organism>
<reference evidence="1" key="1">
    <citation type="submission" date="2021-01" db="EMBL/GenBank/DDBJ databases">
        <title>Adiantum capillus-veneris genome.</title>
        <authorList>
            <person name="Fang Y."/>
            <person name="Liao Q."/>
        </authorList>
    </citation>
    <scope>NUCLEOTIDE SEQUENCE</scope>
    <source>
        <strain evidence="1">H3</strain>
        <tissue evidence="1">Leaf</tissue>
    </source>
</reference>
<keyword evidence="2" id="KW-1185">Reference proteome</keyword>
<comment type="caution">
    <text evidence="1">The sequence shown here is derived from an EMBL/GenBank/DDBJ whole genome shotgun (WGS) entry which is preliminary data.</text>
</comment>
<evidence type="ECO:0000313" key="2">
    <source>
        <dbReference type="Proteomes" id="UP000886520"/>
    </source>
</evidence>
<gene>
    <name evidence="1" type="ORF">GOP47_0017061</name>
</gene>
<name>A0A9D4UJT5_ADICA</name>
<evidence type="ECO:0000313" key="1">
    <source>
        <dbReference type="EMBL" id="KAI5068716.1"/>
    </source>
</evidence>
<proteinExistence type="predicted"/>
<dbReference type="EMBL" id="JABFUD020000016">
    <property type="protein sequence ID" value="KAI5068716.1"/>
    <property type="molecule type" value="Genomic_DNA"/>
</dbReference>
<dbReference type="AlphaFoldDB" id="A0A9D4UJT5"/>
<sequence length="101" mass="11075">MTDQTDAQLVGHEAGHYICTLLVFRASVVILCVNLDSRVVVNSLSCNSVNENCKGTCEPATGHLEALGIKFNNCKCEGRLIFGGRRELKKRTLKLRATPNL</sequence>
<protein>
    <submittedName>
        <fullName evidence="1">Uncharacterized protein</fullName>
    </submittedName>
</protein>
<accession>A0A9D4UJT5</accession>
<dbReference type="Proteomes" id="UP000886520">
    <property type="component" value="Chromosome 16"/>
</dbReference>